<dbReference type="OrthoDB" id="517854at2"/>
<dbReference type="EMBL" id="RSCL01000001">
    <property type="protein sequence ID" value="RUT10059.1"/>
    <property type="molecule type" value="Genomic_DNA"/>
</dbReference>
<sequence>MSNFEEANKLIESNAKAIQKMMSLRDFILPRIDKMQQKVADMQQQVVIMQRHKINNQERYSDSTDIKELMLENQRILNYLESLNK</sequence>
<evidence type="ECO:0000313" key="2">
    <source>
        <dbReference type="Proteomes" id="UP000271624"/>
    </source>
</evidence>
<name>A0A433VVE1_9CYAN</name>
<evidence type="ECO:0000313" key="1">
    <source>
        <dbReference type="EMBL" id="RUT10059.1"/>
    </source>
</evidence>
<reference evidence="1" key="2">
    <citation type="journal article" date="2019" name="Genome Biol. Evol.">
        <title>Day and night: Metabolic profiles and evolutionary relationships of six axenic non-marine cyanobacteria.</title>
        <authorList>
            <person name="Will S.E."/>
            <person name="Henke P."/>
            <person name="Boedeker C."/>
            <person name="Huang S."/>
            <person name="Brinkmann H."/>
            <person name="Rohde M."/>
            <person name="Jarek M."/>
            <person name="Friedl T."/>
            <person name="Seufert S."/>
            <person name="Schumacher M."/>
            <person name="Overmann J."/>
            <person name="Neumann-Schaal M."/>
            <person name="Petersen J."/>
        </authorList>
    </citation>
    <scope>NUCLEOTIDE SEQUENCE [LARGE SCALE GENOMIC DNA]</scope>
    <source>
        <strain evidence="1">PCC 7102</strain>
    </source>
</reference>
<comment type="caution">
    <text evidence="1">The sequence shown here is derived from an EMBL/GenBank/DDBJ whole genome shotgun (WGS) entry which is preliminary data.</text>
</comment>
<dbReference type="RefSeq" id="WP_127078607.1">
    <property type="nucleotide sequence ID" value="NZ_RSCL01000001.1"/>
</dbReference>
<dbReference type="Proteomes" id="UP000271624">
    <property type="component" value="Unassembled WGS sequence"/>
</dbReference>
<protein>
    <submittedName>
        <fullName evidence="1">Uncharacterized protein</fullName>
    </submittedName>
</protein>
<gene>
    <name evidence="1" type="ORF">DSM106972_005540</name>
</gene>
<proteinExistence type="predicted"/>
<reference evidence="1" key="1">
    <citation type="submission" date="2018-12" db="EMBL/GenBank/DDBJ databases">
        <authorList>
            <person name="Will S."/>
            <person name="Neumann-Schaal M."/>
            <person name="Henke P."/>
        </authorList>
    </citation>
    <scope>NUCLEOTIDE SEQUENCE</scope>
    <source>
        <strain evidence="1">PCC 7102</strain>
    </source>
</reference>
<organism evidence="1 2">
    <name type="scientific">Dulcicalothrix desertica PCC 7102</name>
    <dbReference type="NCBI Taxonomy" id="232991"/>
    <lineage>
        <taxon>Bacteria</taxon>
        <taxon>Bacillati</taxon>
        <taxon>Cyanobacteriota</taxon>
        <taxon>Cyanophyceae</taxon>
        <taxon>Nostocales</taxon>
        <taxon>Calotrichaceae</taxon>
        <taxon>Dulcicalothrix</taxon>
    </lineage>
</organism>
<dbReference type="AlphaFoldDB" id="A0A433VVE1"/>
<keyword evidence="2" id="KW-1185">Reference proteome</keyword>
<accession>A0A433VVE1</accession>